<organism evidence="10 11">
    <name type="scientific">Williamsia serinedens</name>
    <dbReference type="NCBI Taxonomy" id="391736"/>
    <lineage>
        <taxon>Bacteria</taxon>
        <taxon>Bacillati</taxon>
        <taxon>Actinomycetota</taxon>
        <taxon>Actinomycetes</taxon>
        <taxon>Mycobacteriales</taxon>
        <taxon>Nocardiaceae</taxon>
        <taxon>Williamsia</taxon>
    </lineage>
</organism>
<keyword evidence="5" id="KW-0560">Oxidoreductase</keyword>
<sequence length="383" mass="41745">MTTTNPSRSEQGRADLETLDLETAPPHLYGRFRRDPVMRVVGAAFSHLYPRVVRRLHVADDHAVNTGVTQVRLVDRTVVAEDENVVALRFEAPDGGQLPPWYAGAHLDLLLPSGRMREYSLCGDPTDRTYYRIAVRRIPDGGGGSVEVHDDLRVGDVLSIKGPRNAFPLAVPGLGSRAEHLRFVAGGIGITPILPMIQLADRLDLDWSMVYTGRSRDSLPFVDEVRSHGDRVTVRTDDDGGIPTADELIGPDISPRTAVYSCGPIPMLDALVARLRDVRDVELHHERFAPPPVVDGHPFTVTLASTGAAVPVGADETTLAALRRERPSVPYSCRQGFCGTCRTRVLDGAVDHRDTLLTTAERDAGWMLSCVSRAAGDSLTVDI</sequence>
<dbReference type="InterPro" id="IPR017938">
    <property type="entry name" value="Riboflavin_synthase-like_b-brl"/>
</dbReference>
<accession>A0ABT1H317</accession>
<evidence type="ECO:0000256" key="3">
    <source>
        <dbReference type="ARBA" id="ARBA00022714"/>
    </source>
</evidence>
<dbReference type="InterPro" id="IPR001041">
    <property type="entry name" value="2Fe-2S_ferredoxin-type"/>
</dbReference>
<dbReference type="PANTHER" id="PTHR47354:SF1">
    <property type="entry name" value="CARNITINE MONOOXYGENASE REDUCTASE SUBUNIT"/>
    <property type="match status" value="1"/>
</dbReference>
<dbReference type="SUPFAM" id="SSF63380">
    <property type="entry name" value="Riboflavin synthase domain-like"/>
    <property type="match status" value="1"/>
</dbReference>
<evidence type="ECO:0000259" key="8">
    <source>
        <dbReference type="PROSITE" id="PS51085"/>
    </source>
</evidence>
<dbReference type="Proteomes" id="UP001205740">
    <property type="component" value="Unassembled WGS sequence"/>
</dbReference>
<dbReference type="InterPro" id="IPR006058">
    <property type="entry name" value="2Fe2S_fd_BS"/>
</dbReference>
<dbReference type="SUPFAM" id="SSF54292">
    <property type="entry name" value="2Fe-2S ferredoxin-like"/>
    <property type="match status" value="1"/>
</dbReference>
<evidence type="ECO:0000256" key="4">
    <source>
        <dbReference type="ARBA" id="ARBA00022723"/>
    </source>
</evidence>
<dbReference type="InterPro" id="IPR050415">
    <property type="entry name" value="MRET"/>
</dbReference>
<dbReference type="PRINTS" id="PR00409">
    <property type="entry name" value="PHDIOXRDTASE"/>
</dbReference>
<keyword evidence="4" id="KW-0479">Metal-binding</keyword>
<dbReference type="InterPro" id="IPR039261">
    <property type="entry name" value="FNR_nucleotide-bd"/>
</dbReference>
<dbReference type="CDD" id="cd00207">
    <property type="entry name" value="fer2"/>
    <property type="match status" value="1"/>
</dbReference>
<feature type="domain" description="2Fe-2S ferredoxin-type" evidence="8">
    <location>
        <begin position="299"/>
        <end position="383"/>
    </location>
</feature>
<dbReference type="PROSITE" id="PS00197">
    <property type="entry name" value="2FE2S_FER_1"/>
    <property type="match status" value="1"/>
</dbReference>
<dbReference type="CDD" id="cd06185">
    <property type="entry name" value="PDR_like"/>
    <property type="match status" value="1"/>
</dbReference>
<dbReference type="EMBL" id="JAMTCG010000005">
    <property type="protein sequence ID" value="MCP2161536.1"/>
    <property type="molecule type" value="Genomic_DNA"/>
</dbReference>
<dbReference type="Gene3D" id="3.40.50.80">
    <property type="entry name" value="Nucleotide-binding domain of ferredoxin-NADP reductase (FNR) module"/>
    <property type="match status" value="1"/>
</dbReference>
<keyword evidence="11" id="KW-1185">Reference proteome</keyword>
<evidence type="ECO:0000313" key="10">
    <source>
        <dbReference type="EMBL" id="MCP2161536.1"/>
    </source>
</evidence>
<keyword evidence="2" id="KW-0285">Flavoprotein</keyword>
<dbReference type="PANTHER" id="PTHR47354">
    <property type="entry name" value="NADH OXIDOREDUCTASE HCR"/>
    <property type="match status" value="1"/>
</dbReference>
<dbReference type="PROSITE" id="PS51384">
    <property type="entry name" value="FAD_FR"/>
    <property type="match status" value="1"/>
</dbReference>
<keyword evidence="3" id="KW-0001">2Fe-2S</keyword>
<dbReference type="SUPFAM" id="SSF52343">
    <property type="entry name" value="Ferredoxin reductase-like, C-terminal NADP-linked domain"/>
    <property type="match status" value="1"/>
</dbReference>
<keyword evidence="6" id="KW-0408">Iron</keyword>
<evidence type="ECO:0000256" key="1">
    <source>
        <dbReference type="ARBA" id="ARBA00001974"/>
    </source>
</evidence>
<keyword evidence="7" id="KW-0411">Iron-sulfur</keyword>
<evidence type="ECO:0000313" key="11">
    <source>
        <dbReference type="Proteomes" id="UP001205740"/>
    </source>
</evidence>
<evidence type="ECO:0000256" key="6">
    <source>
        <dbReference type="ARBA" id="ARBA00023004"/>
    </source>
</evidence>
<name>A0ABT1H317_9NOCA</name>
<reference evidence="10 11" key="1">
    <citation type="submission" date="2022-06" db="EMBL/GenBank/DDBJ databases">
        <title>Genomic Encyclopedia of Archaeal and Bacterial Type Strains, Phase II (KMG-II): from individual species to whole genera.</title>
        <authorList>
            <person name="Goeker M."/>
        </authorList>
    </citation>
    <scope>NUCLEOTIDE SEQUENCE [LARGE SCALE GENOMIC DNA]</scope>
    <source>
        <strain evidence="10 11">DSM 45037</strain>
    </source>
</reference>
<dbReference type="PROSITE" id="PS51085">
    <property type="entry name" value="2FE2S_FER_2"/>
    <property type="match status" value="1"/>
</dbReference>
<dbReference type="Pfam" id="PF00111">
    <property type="entry name" value="Fer2"/>
    <property type="match status" value="1"/>
</dbReference>
<dbReference type="InterPro" id="IPR036010">
    <property type="entry name" value="2Fe-2S_ferredoxin-like_sf"/>
</dbReference>
<evidence type="ECO:0000256" key="2">
    <source>
        <dbReference type="ARBA" id="ARBA00022630"/>
    </source>
</evidence>
<feature type="domain" description="FAD-binding FR-type" evidence="9">
    <location>
        <begin position="66"/>
        <end position="170"/>
    </location>
</feature>
<dbReference type="RefSeq" id="WP_253655133.1">
    <property type="nucleotide sequence ID" value="NZ_BAAAOE010000001.1"/>
</dbReference>
<dbReference type="InterPro" id="IPR008333">
    <property type="entry name" value="Cbr1-like_FAD-bd_dom"/>
</dbReference>
<dbReference type="Gene3D" id="3.10.20.30">
    <property type="match status" value="1"/>
</dbReference>
<gene>
    <name evidence="10" type="ORF">LX12_002735</name>
</gene>
<dbReference type="Pfam" id="PF00970">
    <property type="entry name" value="FAD_binding_6"/>
    <property type="match status" value="1"/>
</dbReference>
<comment type="caution">
    <text evidence="10">The sequence shown here is derived from an EMBL/GenBank/DDBJ whole genome shotgun (WGS) entry which is preliminary data.</text>
</comment>
<evidence type="ECO:0000256" key="5">
    <source>
        <dbReference type="ARBA" id="ARBA00023002"/>
    </source>
</evidence>
<dbReference type="InterPro" id="IPR017927">
    <property type="entry name" value="FAD-bd_FR_type"/>
</dbReference>
<dbReference type="Gene3D" id="2.40.30.10">
    <property type="entry name" value="Translation factors"/>
    <property type="match status" value="1"/>
</dbReference>
<proteinExistence type="predicted"/>
<protein>
    <submittedName>
        <fullName evidence="10">Ferredoxin-NADP reductase</fullName>
    </submittedName>
</protein>
<evidence type="ECO:0000259" key="9">
    <source>
        <dbReference type="PROSITE" id="PS51384"/>
    </source>
</evidence>
<evidence type="ECO:0000256" key="7">
    <source>
        <dbReference type="ARBA" id="ARBA00023014"/>
    </source>
</evidence>
<comment type="cofactor">
    <cofactor evidence="1">
        <name>FAD</name>
        <dbReference type="ChEBI" id="CHEBI:57692"/>
    </cofactor>
</comment>
<dbReference type="InterPro" id="IPR012675">
    <property type="entry name" value="Beta-grasp_dom_sf"/>
</dbReference>